<dbReference type="SMART" id="SM00052">
    <property type="entry name" value="EAL"/>
    <property type="match status" value="1"/>
</dbReference>
<protein>
    <submittedName>
        <fullName evidence="3">EAL domain-containing protein</fullName>
    </submittedName>
</protein>
<dbReference type="SUPFAM" id="SSF141868">
    <property type="entry name" value="EAL domain-like"/>
    <property type="match status" value="1"/>
</dbReference>
<organism evidence="3 4">
    <name type="scientific">Pseudonocardia humida</name>
    <dbReference type="NCBI Taxonomy" id="2800819"/>
    <lineage>
        <taxon>Bacteria</taxon>
        <taxon>Bacillati</taxon>
        <taxon>Actinomycetota</taxon>
        <taxon>Actinomycetes</taxon>
        <taxon>Pseudonocardiales</taxon>
        <taxon>Pseudonocardiaceae</taxon>
        <taxon>Pseudonocardia</taxon>
    </lineage>
</organism>
<dbReference type="Pfam" id="PF00563">
    <property type="entry name" value="EAL"/>
    <property type="match status" value="1"/>
</dbReference>
<dbReference type="InterPro" id="IPR013655">
    <property type="entry name" value="PAS_fold_3"/>
</dbReference>
<dbReference type="SUPFAM" id="SSF55785">
    <property type="entry name" value="PYP-like sensor domain (PAS domain)"/>
    <property type="match status" value="2"/>
</dbReference>
<dbReference type="InterPro" id="IPR000014">
    <property type="entry name" value="PAS"/>
</dbReference>
<dbReference type="SMART" id="SM00267">
    <property type="entry name" value="GGDEF"/>
    <property type="match status" value="1"/>
</dbReference>
<dbReference type="InterPro" id="IPR052155">
    <property type="entry name" value="Biofilm_reg_signaling"/>
</dbReference>
<evidence type="ECO:0000259" key="2">
    <source>
        <dbReference type="PROSITE" id="PS50887"/>
    </source>
</evidence>
<dbReference type="Gene3D" id="3.30.70.270">
    <property type="match status" value="1"/>
</dbReference>
<dbReference type="PANTHER" id="PTHR44757:SF2">
    <property type="entry name" value="BIOFILM ARCHITECTURE MAINTENANCE PROTEIN MBAA"/>
    <property type="match status" value="1"/>
</dbReference>
<keyword evidence="4" id="KW-1185">Reference proteome</keyword>
<dbReference type="Gene3D" id="3.30.450.20">
    <property type="entry name" value="PAS domain"/>
    <property type="match status" value="1"/>
</dbReference>
<gene>
    <name evidence="3" type="ORF">KDL28_20785</name>
</gene>
<dbReference type="CDD" id="cd01948">
    <property type="entry name" value="EAL"/>
    <property type="match status" value="1"/>
</dbReference>
<dbReference type="InterPro" id="IPR001633">
    <property type="entry name" value="EAL_dom"/>
</dbReference>
<dbReference type="InterPro" id="IPR043128">
    <property type="entry name" value="Rev_trsase/Diguanyl_cyclase"/>
</dbReference>
<dbReference type="InterPro" id="IPR029787">
    <property type="entry name" value="Nucleotide_cyclase"/>
</dbReference>
<feature type="domain" description="EAL" evidence="1">
    <location>
        <begin position="412"/>
        <end position="659"/>
    </location>
</feature>
<dbReference type="PANTHER" id="PTHR44757">
    <property type="entry name" value="DIGUANYLATE CYCLASE DGCP"/>
    <property type="match status" value="1"/>
</dbReference>
<evidence type="ECO:0000259" key="1">
    <source>
        <dbReference type="PROSITE" id="PS50883"/>
    </source>
</evidence>
<dbReference type="CDD" id="cd00130">
    <property type="entry name" value="PAS"/>
    <property type="match status" value="1"/>
</dbReference>
<accession>A0ABT1A3B9</accession>
<comment type="caution">
    <text evidence="3">The sequence shown here is derived from an EMBL/GenBank/DDBJ whole genome shotgun (WGS) entry which is preliminary data.</text>
</comment>
<sequence length="659" mass="71406">MSVVGAPSAADIAERASIGLVVVRDGTVRWCNPAAREMVEGHGGCWDGDRPVADLREGIRPGAGDVTVRWPAPDGSTRWWQVSCTVLEPDAGSLLYEITDRTARFSLERRLGVAVAEWRLSRFEALARMGSWVWNVENDRLELSETLLVAFGLPPRALLDLDGFRAQVHPDDLTAVNEVLAAAVRTGRDFTHTHRMFVAGHSTARVFECRGEVFSDASGRPIRVLGTARDVTEEHRARTELAFLAEHDPLTGIANRRRITARLAECLADPAGATLLLIDIDRFKDVNDLRGHAVGDRVIRRVADVVPAHLEPGALIGRLGGDEFAVVLPRRDPEDGLVLGERLCDAVAGQTIAEGDSALTVTVSIGVAAGGDGADVEVLLARADLALYAAKAAGRNRARLFAPDQYRRAVARVGLLKRVGDALDQETMQLDAQPIVELATGRARRSELLIRLRDGLVPDLRPVDFLPAAERGDLVLRLDRWVLARAVRALAGPAARARRLRLEVNISARSLEDDELGDWVLAELAGHDVEPCRLGLEMTETTAVTNLDAAKRLVGRLTEAGCGFSLDDFGAGFASFSHLKHLPFTAVKIAGEFVRGLDTDPVDRALVSAVVGVAGELGMRTVAEHVDRPELVERLRELGVHDGQGYHLGRPRPLAELLG</sequence>
<dbReference type="SUPFAM" id="SSF55073">
    <property type="entry name" value="Nucleotide cyclase"/>
    <property type="match status" value="1"/>
</dbReference>
<evidence type="ECO:0000313" key="4">
    <source>
        <dbReference type="Proteomes" id="UP001165283"/>
    </source>
</evidence>
<dbReference type="EMBL" id="JAGSOV010000042">
    <property type="protein sequence ID" value="MCO1657497.1"/>
    <property type="molecule type" value="Genomic_DNA"/>
</dbReference>
<reference evidence="3" key="1">
    <citation type="submission" date="2021-04" db="EMBL/GenBank/DDBJ databases">
        <title>Pseudonocardia sp. nov., isolated from sandy soil of mangrove forest.</title>
        <authorList>
            <person name="Zan Z."/>
            <person name="Huang R."/>
            <person name="Liu W."/>
        </authorList>
    </citation>
    <scope>NUCLEOTIDE SEQUENCE</scope>
    <source>
        <strain evidence="3">S2-4</strain>
    </source>
</reference>
<dbReference type="NCBIfam" id="TIGR00254">
    <property type="entry name" value="GGDEF"/>
    <property type="match status" value="1"/>
</dbReference>
<dbReference type="Proteomes" id="UP001165283">
    <property type="component" value="Unassembled WGS sequence"/>
</dbReference>
<dbReference type="PROSITE" id="PS50887">
    <property type="entry name" value="GGDEF"/>
    <property type="match status" value="1"/>
</dbReference>
<feature type="domain" description="GGDEF" evidence="2">
    <location>
        <begin position="271"/>
        <end position="403"/>
    </location>
</feature>
<dbReference type="CDD" id="cd01949">
    <property type="entry name" value="GGDEF"/>
    <property type="match status" value="1"/>
</dbReference>
<dbReference type="Gene3D" id="2.10.70.100">
    <property type="match status" value="1"/>
</dbReference>
<dbReference type="Pfam" id="PF08447">
    <property type="entry name" value="PAS_3"/>
    <property type="match status" value="1"/>
</dbReference>
<proteinExistence type="predicted"/>
<dbReference type="PROSITE" id="PS50883">
    <property type="entry name" value="EAL"/>
    <property type="match status" value="1"/>
</dbReference>
<dbReference type="InterPro" id="IPR035965">
    <property type="entry name" value="PAS-like_dom_sf"/>
</dbReference>
<name>A0ABT1A3B9_9PSEU</name>
<dbReference type="RefSeq" id="WP_252441151.1">
    <property type="nucleotide sequence ID" value="NZ_JAGSOV010000042.1"/>
</dbReference>
<dbReference type="Gene3D" id="3.20.20.450">
    <property type="entry name" value="EAL domain"/>
    <property type="match status" value="1"/>
</dbReference>
<evidence type="ECO:0000313" key="3">
    <source>
        <dbReference type="EMBL" id="MCO1657497.1"/>
    </source>
</evidence>
<dbReference type="InterPro" id="IPR035919">
    <property type="entry name" value="EAL_sf"/>
</dbReference>
<dbReference type="InterPro" id="IPR000160">
    <property type="entry name" value="GGDEF_dom"/>
</dbReference>
<dbReference type="Pfam" id="PF00990">
    <property type="entry name" value="GGDEF"/>
    <property type="match status" value="1"/>
</dbReference>